<feature type="signal peptide" evidence="1">
    <location>
        <begin position="1"/>
        <end position="17"/>
    </location>
</feature>
<proteinExistence type="predicted"/>
<dbReference type="EMBL" id="QEAP01000043">
    <property type="protein sequence ID" value="TPX76556.1"/>
    <property type="molecule type" value="Genomic_DNA"/>
</dbReference>
<sequence length="305" mass="32188">MLVPVALIAFLASVSHASIRRAMVQRACQPNVLVDDFRPRTASMYRQQPLQIVQGGVSVPTYCDQGLGFNGCNKTLNLLGGDYGDSGAAEVMTEGRLTLTAQDLNAINAHLEDAARPNSSETINYWFTKFNWENDFDLTVYSGFEMEIIAPAGSDFNITLTQWIPSTNTRGIDSKYRLLSSYITPNGKPQTLRIMWQDYSTNLLGQPFDLTNLKDLTLVNLAPIGAVFTFTKLTLLGTCSNSPDVATGGVAAAAGSTAPGAPVATAGSVGAGSGGAPSAGAAAKSGSGRNDFGLLAMVLAAFYLV</sequence>
<evidence type="ECO:0008006" key="4">
    <source>
        <dbReference type="Google" id="ProtNLM"/>
    </source>
</evidence>
<keyword evidence="3" id="KW-1185">Reference proteome</keyword>
<dbReference type="AlphaFoldDB" id="A0A507FML8"/>
<organism evidence="2 3">
    <name type="scientific">Chytriomyces confervae</name>
    <dbReference type="NCBI Taxonomy" id="246404"/>
    <lineage>
        <taxon>Eukaryota</taxon>
        <taxon>Fungi</taxon>
        <taxon>Fungi incertae sedis</taxon>
        <taxon>Chytridiomycota</taxon>
        <taxon>Chytridiomycota incertae sedis</taxon>
        <taxon>Chytridiomycetes</taxon>
        <taxon>Chytridiales</taxon>
        <taxon>Chytriomycetaceae</taxon>
        <taxon>Chytriomyces</taxon>
    </lineage>
</organism>
<name>A0A507FML8_9FUNG</name>
<feature type="chain" id="PRO_5021231073" description="Chitin-binding type-4 domain-containing protein" evidence="1">
    <location>
        <begin position="18"/>
        <end position="305"/>
    </location>
</feature>
<protein>
    <recommendedName>
        <fullName evidence="4">Chitin-binding type-4 domain-containing protein</fullName>
    </recommendedName>
</protein>
<evidence type="ECO:0000313" key="2">
    <source>
        <dbReference type="EMBL" id="TPX76556.1"/>
    </source>
</evidence>
<gene>
    <name evidence="2" type="ORF">CcCBS67573_g02169</name>
</gene>
<dbReference type="Proteomes" id="UP000320333">
    <property type="component" value="Unassembled WGS sequence"/>
</dbReference>
<accession>A0A507FML8</accession>
<dbReference type="STRING" id="246404.A0A507FML8"/>
<reference evidence="2 3" key="1">
    <citation type="journal article" date="2019" name="Sci. Rep.">
        <title>Comparative genomics of chytrid fungi reveal insights into the obligate biotrophic and pathogenic lifestyle of Synchytrium endobioticum.</title>
        <authorList>
            <person name="van de Vossenberg B.T.L.H."/>
            <person name="Warris S."/>
            <person name="Nguyen H.D.T."/>
            <person name="van Gent-Pelzer M.P.E."/>
            <person name="Joly D.L."/>
            <person name="van de Geest H.C."/>
            <person name="Bonants P.J.M."/>
            <person name="Smith D.S."/>
            <person name="Levesque C.A."/>
            <person name="van der Lee T.A.J."/>
        </authorList>
    </citation>
    <scope>NUCLEOTIDE SEQUENCE [LARGE SCALE GENOMIC DNA]</scope>
    <source>
        <strain evidence="2 3">CBS 675.73</strain>
    </source>
</reference>
<dbReference type="OrthoDB" id="2107553at2759"/>
<evidence type="ECO:0000256" key="1">
    <source>
        <dbReference type="SAM" id="SignalP"/>
    </source>
</evidence>
<comment type="caution">
    <text evidence="2">The sequence shown here is derived from an EMBL/GenBank/DDBJ whole genome shotgun (WGS) entry which is preliminary data.</text>
</comment>
<evidence type="ECO:0000313" key="3">
    <source>
        <dbReference type="Proteomes" id="UP000320333"/>
    </source>
</evidence>
<keyword evidence="1" id="KW-0732">Signal</keyword>